<keyword evidence="1" id="KW-0378">Hydrolase</keyword>
<dbReference type="InterPro" id="IPR050287">
    <property type="entry name" value="MTA/SAH_deaminase"/>
</dbReference>
<dbReference type="InterPro" id="IPR032466">
    <property type="entry name" value="Metal_Hydrolase"/>
</dbReference>
<reference evidence="3 4" key="1">
    <citation type="journal article" date="2000" name="Nature">
        <title>The genome sequence of the thermoacidophilic scavenger Thermoplasma acidophilum.</title>
        <authorList>
            <person name="Ruepp A."/>
            <person name="Graml W."/>
            <person name="Santos-Martinez M.L."/>
            <person name="Koretke K.K."/>
            <person name="Volker C."/>
            <person name="Mewes H.W."/>
            <person name="Frishman D."/>
            <person name="Stocker S."/>
            <person name="Lupas A.N."/>
            <person name="Baumeister W."/>
        </authorList>
    </citation>
    <scope>NUCLEOTIDE SEQUENCE [LARGE SCALE GENOMIC DNA]</scope>
    <source>
        <strain evidence="4">ATCC 25905 / DSM 1728 / JCM 9062 / NBRC 15155 / AMRC-C165</strain>
    </source>
</reference>
<dbReference type="PaxDb" id="273075-Ta1060m"/>
<accession>Q9HJB0</accession>
<dbReference type="PANTHER" id="PTHR43794">
    <property type="entry name" value="AMINOHYDROLASE SSNA-RELATED"/>
    <property type="match status" value="1"/>
</dbReference>
<dbReference type="DNASU" id="1457073"/>
<sequence>MQFEGDTITYVGTGRPASDEIIDATGKVVMPGFINTHAHVGMSASKGLFDDVDLERFLDMTFKYDSQRTEEGIFNSARLGMYEMINSGITSFVDLYYSENVIARAAEQVGIRAFLSWVTLDREFTTQKGDPLDNAENFIRSHQNMRFVKPSVGVQGIYVASDETYQRAKEIAERYDTIMHMHLSETRKEVYDSVKKIGERPIEHLDKIGVLSSRVIAAHCVWATYHEAKLLGKNGVNVSWNAVSNFKLATGGVPPVPEMLDAGVNITIGTDSNGSNNSLNFFEAMKFSALTVKNARWDASIIKSQQILDFATIDAAKALRLNAGSIEVGKKADIVILDARRPELIPTDKNNVVNNIVYSTNPASVDSVIIDGVFRKKGGRLIGFDEGGVASANVFV</sequence>
<dbReference type="InterPro" id="IPR006680">
    <property type="entry name" value="Amidohydro-rel"/>
</dbReference>
<dbReference type="KEGG" id="tac:Ta1060"/>
<evidence type="ECO:0000259" key="2">
    <source>
        <dbReference type="Pfam" id="PF01979"/>
    </source>
</evidence>
<dbReference type="eggNOG" id="arCOG00695">
    <property type="taxonomic scope" value="Archaea"/>
</dbReference>
<name>Q9HJB0_THEAC</name>
<dbReference type="Gene3D" id="3.20.20.140">
    <property type="entry name" value="Metal-dependent hydrolases"/>
    <property type="match status" value="1"/>
</dbReference>
<evidence type="ECO:0000256" key="1">
    <source>
        <dbReference type="ARBA" id="ARBA00022801"/>
    </source>
</evidence>
<dbReference type="STRING" id="273075.gene:9572280"/>
<dbReference type="Gene3D" id="2.30.40.10">
    <property type="entry name" value="Urease, subunit C, domain 1"/>
    <property type="match status" value="1"/>
</dbReference>
<dbReference type="Pfam" id="PF01979">
    <property type="entry name" value="Amidohydro_1"/>
    <property type="match status" value="1"/>
</dbReference>
<dbReference type="NCBIfam" id="NF004995">
    <property type="entry name" value="PRK06380.1"/>
    <property type="match status" value="1"/>
</dbReference>
<dbReference type="SUPFAM" id="SSF51338">
    <property type="entry name" value="Composite domain of metallo-dependent hydrolases"/>
    <property type="match status" value="1"/>
</dbReference>
<dbReference type="GO" id="GO:0016810">
    <property type="term" value="F:hydrolase activity, acting on carbon-nitrogen (but not peptide) bonds"/>
    <property type="evidence" value="ECO:0007669"/>
    <property type="project" value="InterPro"/>
</dbReference>
<organism evidence="3 4">
    <name type="scientific">Thermoplasma acidophilum (strain ATCC 25905 / DSM 1728 / JCM 9062 / NBRC 15155 / AMRC-C165)</name>
    <dbReference type="NCBI Taxonomy" id="273075"/>
    <lineage>
        <taxon>Archaea</taxon>
        <taxon>Methanobacteriati</taxon>
        <taxon>Thermoplasmatota</taxon>
        <taxon>Thermoplasmata</taxon>
        <taxon>Thermoplasmatales</taxon>
        <taxon>Thermoplasmataceae</taxon>
        <taxon>Thermoplasma</taxon>
    </lineage>
</organism>
<dbReference type="EMBL" id="AL445066">
    <property type="protein sequence ID" value="CAC12188.1"/>
    <property type="molecule type" value="Genomic_DNA"/>
</dbReference>
<dbReference type="PANTHER" id="PTHR43794:SF11">
    <property type="entry name" value="AMIDOHYDROLASE-RELATED DOMAIN-CONTAINING PROTEIN"/>
    <property type="match status" value="1"/>
</dbReference>
<dbReference type="HOGENOM" id="CLU_012358_2_1_2"/>
<dbReference type="CDD" id="cd01298">
    <property type="entry name" value="ATZ_TRZ_like"/>
    <property type="match status" value="1"/>
</dbReference>
<dbReference type="InterPro" id="IPR011059">
    <property type="entry name" value="Metal-dep_hydrolase_composite"/>
</dbReference>
<dbReference type="FunCoup" id="Q9HJB0">
    <property type="interactions" value="20"/>
</dbReference>
<evidence type="ECO:0000313" key="3">
    <source>
        <dbReference type="EMBL" id="CAC12188.1"/>
    </source>
</evidence>
<dbReference type="SUPFAM" id="SSF51556">
    <property type="entry name" value="Metallo-dependent hydrolases"/>
    <property type="match status" value="1"/>
</dbReference>
<gene>
    <name evidence="3" type="ordered locus">Ta1060</name>
</gene>
<evidence type="ECO:0000313" key="4">
    <source>
        <dbReference type="Proteomes" id="UP000001024"/>
    </source>
</evidence>
<dbReference type="InParanoid" id="Q9HJB0"/>
<dbReference type="EnsemblBacteria" id="CAC12188">
    <property type="protein sequence ID" value="CAC12188"/>
    <property type="gene ID" value="CAC12188"/>
</dbReference>
<protein>
    <submittedName>
        <fullName evidence="3">Chlorohydrolase related protein</fullName>
    </submittedName>
</protein>
<dbReference type="Proteomes" id="UP000001024">
    <property type="component" value="Chromosome"/>
</dbReference>
<keyword evidence="4" id="KW-1185">Reference proteome</keyword>
<dbReference type="AlphaFoldDB" id="Q9HJB0"/>
<feature type="domain" description="Amidohydrolase-related" evidence="2">
    <location>
        <begin position="28"/>
        <end position="373"/>
    </location>
</feature>
<proteinExistence type="predicted"/>